<comment type="similarity">
    <text evidence="1">Belongs to the PA28 family.</text>
</comment>
<dbReference type="OrthoDB" id="6591885at2759"/>
<dbReference type="FunCoup" id="A0A1V9Y1C4">
    <property type="interactions" value="2166"/>
</dbReference>
<dbReference type="GO" id="GO:0005737">
    <property type="term" value="C:cytoplasm"/>
    <property type="evidence" value="ECO:0007669"/>
    <property type="project" value="TreeGrafter"/>
</dbReference>
<dbReference type="GO" id="GO:0005654">
    <property type="term" value="C:nucleoplasm"/>
    <property type="evidence" value="ECO:0007669"/>
    <property type="project" value="TreeGrafter"/>
</dbReference>
<evidence type="ECO:0000256" key="1">
    <source>
        <dbReference type="ARBA" id="ARBA00005883"/>
    </source>
</evidence>
<dbReference type="Gene3D" id="1.20.120.180">
    <property type="entry name" value="Proteasome activator pa28, C-terminal domain"/>
    <property type="match status" value="1"/>
</dbReference>
<sequence length="267" mass="30107">MPVSSRSGLSGSVAAITAGGDRADLEKLDELKKRMMKDAENLLLEKFPERIAHLNALLKSPEFNLDLSSCHAKINIPRPDPASTRISTTDEPDAKRKRTLSDNNSDAVEGTKVMAMPCGTVEVNKTVMRLLEIVKPYVLQQLADCNLLKMWIEFLIPKVEDGNNFGVDIQEECLKEVSTIEGEAAAYFDQGTRYFMTRGKIIAKVAKYPFVEDFRRNIDETDERQYFSLQLIVQELRNNYAGLHDMLTKNLEKIKKPRSSNATASLY</sequence>
<dbReference type="STRING" id="418985.A0A1V9Y1C4"/>
<evidence type="ECO:0000313" key="6">
    <source>
        <dbReference type="EMBL" id="OQR79500.1"/>
    </source>
</evidence>
<dbReference type="GO" id="GO:0008537">
    <property type="term" value="C:proteasome activator complex"/>
    <property type="evidence" value="ECO:0007669"/>
    <property type="project" value="InterPro"/>
</dbReference>
<evidence type="ECO:0000256" key="2">
    <source>
        <dbReference type="ARBA" id="ARBA00022942"/>
    </source>
</evidence>
<dbReference type="InterPro" id="IPR036997">
    <property type="entry name" value="PA28_C_sf"/>
</dbReference>
<dbReference type="InterPro" id="IPR009077">
    <property type="entry name" value="Proteasome_activ_PA28"/>
</dbReference>
<dbReference type="InParanoid" id="A0A1V9Y1C4"/>
<dbReference type="InterPro" id="IPR036996">
    <property type="entry name" value="PA28_N_sf"/>
</dbReference>
<dbReference type="PANTHER" id="PTHR10660">
    <property type="entry name" value="PROTEASOME REGULATOR PA28"/>
    <property type="match status" value="1"/>
</dbReference>
<protein>
    <submittedName>
        <fullName evidence="6">Proteasome activator complex subunit 3-like</fullName>
    </submittedName>
</protein>
<feature type="region of interest" description="Disordered" evidence="3">
    <location>
        <begin position="76"/>
        <end position="106"/>
    </location>
</feature>
<dbReference type="Pfam" id="PF02252">
    <property type="entry name" value="PA28_C"/>
    <property type="match status" value="1"/>
</dbReference>
<feature type="domain" description="Proteasome activator PA28 N-terminal" evidence="4">
    <location>
        <begin position="26"/>
        <end position="81"/>
    </location>
</feature>
<keyword evidence="2 6" id="KW-0647">Proteasome</keyword>
<dbReference type="GO" id="GO:0061133">
    <property type="term" value="F:endopeptidase activator activity"/>
    <property type="evidence" value="ECO:0007669"/>
    <property type="project" value="TreeGrafter"/>
</dbReference>
<dbReference type="GO" id="GO:0061136">
    <property type="term" value="P:regulation of proteasomal protein catabolic process"/>
    <property type="evidence" value="ECO:0007669"/>
    <property type="project" value="TreeGrafter"/>
</dbReference>
<dbReference type="EMBL" id="MNPL01001038">
    <property type="protein sequence ID" value="OQR79500.1"/>
    <property type="molecule type" value="Genomic_DNA"/>
</dbReference>
<comment type="caution">
    <text evidence="6">The sequence shown here is derived from an EMBL/GenBank/DDBJ whole genome shotgun (WGS) entry which is preliminary data.</text>
</comment>
<keyword evidence="7" id="KW-1185">Reference proteome</keyword>
<reference evidence="6 7" key="1">
    <citation type="journal article" date="2017" name="Gigascience">
        <title>Draft genome of the honey bee ectoparasitic mite, Tropilaelaps mercedesae, is shaped by the parasitic life history.</title>
        <authorList>
            <person name="Dong X."/>
            <person name="Armstrong S.D."/>
            <person name="Xia D."/>
            <person name="Makepeace B.L."/>
            <person name="Darby A.C."/>
            <person name="Kadowaki T."/>
        </authorList>
    </citation>
    <scope>NUCLEOTIDE SEQUENCE [LARGE SCALE GENOMIC DNA]</scope>
    <source>
        <strain evidence="6">Wuxi-XJTLU</strain>
    </source>
</reference>
<dbReference type="Gene3D" id="1.20.5.120">
    <property type="entry name" value="Proteasome activator pa28, N-terminal domain"/>
    <property type="match status" value="1"/>
</dbReference>
<name>A0A1V9Y1C4_9ACAR</name>
<evidence type="ECO:0000256" key="3">
    <source>
        <dbReference type="SAM" id="MobiDB-lite"/>
    </source>
</evidence>
<evidence type="ECO:0000259" key="4">
    <source>
        <dbReference type="Pfam" id="PF02251"/>
    </source>
</evidence>
<dbReference type="Proteomes" id="UP000192247">
    <property type="component" value="Unassembled WGS sequence"/>
</dbReference>
<dbReference type="PANTHER" id="PTHR10660:SF2">
    <property type="entry name" value="LD45860P"/>
    <property type="match status" value="1"/>
</dbReference>
<dbReference type="AlphaFoldDB" id="A0A1V9Y1C4"/>
<dbReference type="FunFam" id="1.20.120.180:FF:000001">
    <property type="entry name" value="Proteasome activator complex subunit 3"/>
    <property type="match status" value="1"/>
</dbReference>
<evidence type="ECO:0000313" key="7">
    <source>
        <dbReference type="Proteomes" id="UP000192247"/>
    </source>
</evidence>
<dbReference type="InterPro" id="IPR003186">
    <property type="entry name" value="PA28_C"/>
</dbReference>
<dbReference type="InterPro" id="IPR003185">
    <property type="entry name" value="Proteasome_activ_PA28_N"/>
</dbReference>
<gene>
    <name evidence="6" type="ORF">BIW11_00144</name>
</gene>
<dbReference type="GO" id="GO:2000045">
    <property type="term" value="P:regulation of G1/S transition of mitotic cell cycle"/>
    <property type="evidence" value="ECO:0007669"/>
    <property type="project" value="TreeGrafter"/>
</dbReference>
<accession>A0A1V9Y1C4</accession>
<dbReference type="InterPro" id="IPR036252">
    <property type="entry name" value="Proteasome_activ_sf"/>
</dbReference>
<evidence type="ECO:0000259" key="5">
    <source>
        <dbReference type="Pfam" id="PF02252"/>
    </source>
</evidence>
<proteinExistence type="inferred from homology"/>
<dbReference type="Pfam" id="PF02251">
    <property type="entry name" value="PA28_N"/>
    <property type="match status" value="1"/>
</dbReference>
<feature type="domain" description="Proteasome activator PA28 C-terminal" evidence="5">
    <location>
        <begin position="121"/>
        <end position="263"/>
    </location>
</feature>
<dbReference type="SUPFAM" id="SSF47216">
    <property type="entry name" value="Proteasome activator"/>
    <property type="match status" value="1"/>
</dbReference>
<organism evidence="6 7">
    <name type="scientific">Tropilaelaps mercedesae</name>
    <dbReference type="NCBI Taxonomy" id="418985"/>
    <lineage>
        <taxon>Eukaryota</taxon>
        <taxon>Metazoa</taxon>
        <taxon>Ecdysozoa</taxon>
        <taxon>Arthropoda</taxon>
        <taxon>Chelicerata</taxon>
        <taxon>Arachnida</taxon>
        <taxon>Acari</taxon>
        <taxon>Parasitiformes</taxon>
        <taxon>Mesostigmata</taxon>
        <taxon>Gamasina</taxon>
        <taxon>Dermanyssoidea</taxon>
        <taxon>Laelapidae</taxon>
        <taxon>Tropilaelaps</taxon>
    </lineage>
</organism>